<keyword evidence="2" id="KW-1185">Reference proteome</keyword>
<dbReference type="STRING" id="871325.SAMN05444349_12450"/>
<name>A0A1M5CHN8_9BACE</name>
<protein>
    <submittedName>
        <fullName evidence="1">Uncharacterized protein</fullName>
    </submittedName>
</protein>
<gene>
    <name evidence="1" type="ORF">SAMN05444349_12450</name>
</gene>
<sequence>MNLSVEELLIQKKMCCQLTQCDLAERELQKNYNWGNINVGRVKW</sequence>
<dbReference type="AlphaFoldDB" id="A0A1M5CHN8"/>
<proteinExistence type="predicted"/>
<evidence type="ECO:0000313" key="1">
    <source>
        <dbReference type="EMBL" id="SHF54239.1"/>
    </source>
</evidence>
<reference evidence="1 2" key="1">
    <citation type="submission" date="2016-11" db="EMBL/GenBank/DDBJ databases">
        <authorList>
            <person name="Jaros S."/>
            <person name="Januszkiewicz K."/>
            <person name="Wedrychowicz H."/>
        </authorList>
    </citation>
    <scope>NUCLEOTIDE SEQUENCE [LARGE SCALE GENOMIC DNA]</scope>
    <source>
        <strain evidence="1 2">DSM 26883</strain>
    </source>
</reference>
<dbReference type="Proteomes" id="UP000184436">
    <property type="component" value="Unassembled WGS sequence"/>
</dbReference>
<organism evidence="1 2">
    <name type="scientific">Bacteroides faecichinchillae</name>
    <dbReference type="NCBI Taxonomy" id="871325"/>
    <lineage>
        <taxon>Bacteria</taxon>
        <taxon>Pseudomonadati</taxon>
        <taxon>Bacteroidota</taxon>
        <taxon>Bacteroidia</taxon>
        <taxon>Bacteroidales</taxon>
        <taxon>Bacteroidaceae</taxon>
        <taxon>Bacteroides</taxon>
    </lineage>
</organism>
<accession>A0A1M5CHN8</accession>
<evidence type="ECO:0000313" key="2">
    <source>
        <dbReference type="Proteomes" id="UP000184436"/>
    </source>
</evidence>
<dbReference type="EMBL" id="FQVD01000024">
    <property type="protein sequence ID" value="SHF54239.1"/>
    <property type="molecule type" value="Genomic_DNA"/>
</dbReference>